<proteinExistence type="predicted"/>
<feature type="chain" id="PRO_5015528100" evidence="2">
    <location>
        <begin position="42"/>
        <end position="513"/>
    </location>
</feature>
<protein>
    <submittedName>
        <fullName evidence="3">Uncharacterized protein</fullName>
    </submittedName>
</protein>
<feature type="compositionally biased region" description="Low complexity" evidence="1">
    <location>
        <begin position="416"/>
        <end position="428"/>
    </location>
</feature>
<feature type="signal peptide" evidence="2">
    <location>
        <begin position="1"/>
        <end position="41"/>
    </location>
</feature>
<organism evidence="3">
    <name type="scientific">Schizaphis graminum</name>
    <name type="common">Green bug aphid</name>
    <dbReference type="NCBI Taxonomy" id="13262"/>
    <lineage>
        <taxon>Eukaryota</taxon>
        <taxon>Metazoa</taxon>
        <taxon>Ecdysozoa</taxon>
        <taxon>Arthropoda</taxon>
        <taxon>Hexapoda</taxon>
        <taxon>Insecta</taxon>
        <taxon>Pterygota</taxon>
        <taxon>Neoptera</taxon>
        <taxon>Paraneoptera</taxon>
        <taxon>Hemiptera</taxon>
        <taxon>Sternorrhyncha</taxon>
        <taxon>Aphidomorpha</taxon>
        <taxon>Aphidoidea</taxon>
        <taxon>Aphididae</taxon>
        <taxon>Aphidini</taxon>
        <taxon>Schizaphis</taxon>
    </lineage>
</organism>
<feature type="region of interest" description="Disordered" evidence="1">
    <location>
        <begin position="63"/>
        <end position="127"/>
    </location>
</feature>
<gene>
    <name evidence="3" type="ORF">g.62654</name>
</gene>
<evidence type="ECO:0000313" key="3">
    <source>
        <dbReference type="EMBL" id="MBY25076.1"/>
    </source>
</evidence>
<feature type="compositionally biased region" description="Basic and acidic residues" evidence="1">
    <location>
        <begin position="114"/>
        <end position="127"/>
    </location>
</feature>
<name>A0A2S2P831_SCHGA</name>
<evidence type="ECO:0000256" key="1">
    <source>
        <dbReference type="SAM" id="MobiDB-lite"/>
    </source>
</evidence>
<sequence length="513" mass="56910">MTKTNGRRSAVASCGRRTMLQAAVLWTTLLWMCSAAATAAAETNEWRPCRAAGHRRYYDEDVMLRNRGGGGGDGGGDGDGGDGGRSDEDDDGDDDSGGGETSADDGDTGYFRFPVDEKPKRGAGKAYEKKQDLYRAAAHASYAPDVASENGLRVDTTLLRGETIELPTYVNVPVTLRCRFEPADGTDDKFNTVVEAMYPGHRDAPPPPPGSHAFRILKQLMSSADGWRGVAHNSARSVRRASGNLFGRHEWPTRDDEVGDDGSRTAQRDDQMFWNILARQRAAERMRRLHDSRQDVSWPERFRGQSARLLQRFDGPPVAIRKWTENQLIENQEAEQDVYDQQFGGRLSEPVYDLRVEPQIDDSQHVESADGSQQLESVDDFQQAESVDDSQQVESFGDSEQVESSDDSRQVESSDESQQLESSFDSQQVESFDDSQQVEPAEHRAAAEDVDDGLVHSRSLPAVAQHLQRDNNMMTATSAPEIATTITSDFEKFRKGVPTRIYTEHAYTTDSIP</sequence>
<feature type="region of interest" description="Disordered" evidence="1">
    <location>
        <begin position="363"/>
        <end position="454"/>
    </location>
</feature>
<reference evidence="3" key="1">
    <citation type="submission" date="2018-04" db="EMBL/GenBank/DDBJ databases">
        <title>Transcriptome of Schizaphis graminum biotype I.</title>
        <authorList>
            <person name="Scully E.D."/>
            <person name="Geib S.M."/>
            <person name="Palmer N.A."/>
            <person name="Koch K."/>
            <person name="Bradshaw J."/>
            <person name="Heng-Moss T."/>
            <person name="Sarath G."/>
        </authorList>
    </citation>
    <scope>NUCLEOTIDE SEQUENCE</scope>
</reference>
<feature type="compositionally biased region" description="Gly residues" evidence="1">
    <location>
        <begin position="67"/>
        <end position="83"/>
    </location>
</feature>
<accession>A0A2S2P831</accession>
<feature type="compositionally biased region" description="Polar residues" evidence="1">
    <location>
        <begin position="383"/>
        <end position="394"/>
    </location>
</feature>
<keyword evidence="2" id="KW-0732">Signal</keyword>
<dbReference type="EMBL" id="GGMR01012457">
    <property type="protein sequence ID" value="MBY25076.1"/>
    <property type="molecule type" value="Transcribed_RNA"/>
</dbReference>
<evidence type="ECO:0000256" key="2">
    <source>
        <dbReference type="SAM" id="SignalP"/>
    </source>
</evidence>
<feature type="compositionally biased region" description="Acidic residues" evidence="1">
    <location>
        <begin position="87"/>
        <end position="107"/>
    </location>
</feature>
<dbReference type="AlphaFoldDB" id="A0A2S2P831"/>